<dbReference type="PANTHER" id="PTHR43273:SF3">
    <property type="entry name" value="ANAEROBIC SULFATASE-MATURATING ENZYME HOMOLOG ASLB-RELATED"/>
    <property type="match status" value="1"/>
</dbReference>
<dbReference type="GO" id="GO:0016491">
    <property type="term" value="F:oxidoreductase activity"/>
    <property type="evidence" value="ECO:0007669"/>
    <property type="project" value="InterPro"/>
</dbReference>
<dbReference type="SFLD" id="SFLDG01384">
    <property type="entry name" value="thioether_bond_formation_requi"/>
    <property type="match status" value="1"/>
</dbReference>
<dbReference type="GO" id="GO:0051536">
    <property type="term" value="F:iron-sulfur cluster binding"/>
    <property type="evidence" value="ECO:0007669"/>
    <property type="project" value="UniProtKB-KW"/>
</dbReference>
<dbReference type="CDD" id="cd01335">
    <property type="entry name" value="Radical_SAM"/>
    <property type="match status" value="1"/>
</dbReference>
<dbReference type="InterPro" id="IPR023885">
    <property type="entry name" value="4Fe4S-binding_SPASM_dom"/>
</dbReference>
<dbReference type="EMBL" id="FXAZ01000006">
    <property type="protein sequence ID" value="SMG55899.1"/>
    <property type="molecule type" value="Genomic_DNA"/>
</dbReference>
<dbReference type="InterPro" id="IPR058240">
    <property type="entry name" value="rSAM_sf"/>
</dbReference>
<dbReference type="NCBIfam" id="TIGR04085">
    <property type="entry name" value="rSAM_more_4Fe4S"/>
    <property type="match status" value="1"/>
</dbReference>
<comment type="similarity">
    <text evidence="6">Belongs to the radical SAM superfamily. Anaerobic sulfatase-maturating enzyme family.</text>
</comment>
<dbReference type="Pfam" id="PF04055">
    <property type="entry name" value="Radical_SAM"/>
    <property type="match status" value="1"/>
</dbReference>
<dbReference type="SUPFAM" id="SSF102114">
    <property type="entry name" value="Radical SAM enzymes"/>
    <property type="match status" value="1"/>
</dbReference>
<dbReference type="Pfam" id="PF13186">
    <property type="entry name" value="SPASM"/>
    <property type="match status" value="1"/>
</dbReference>
<evidence type="ECO:0000256" key="5">
    <source>
        <dbReference type="ARBA" id="ARBA00023014"/>
    </source>
</evidence>
<name>A0A1X7LRZ2_9BACL</name>
<dbReference type="SFLD" id="SFLDG01072">
    <property type="entry name" value="dehydrogenase_like"/>
    <property type="match status" value="1"/>
</dbReference>
<dbReference type="SFLD" id="SFLDG01067">
    <property type="entry name" value="SPASM/twitch_domain_containing"/>
    <property type="match status" value="1"/>
</dbReference>
<evidence type="ECO:0000259" key="7">
    <source>
        <dbReference type="PROSITE" id="PS51918"/>
    </source>
</evidence>
<proteinExistence type="inferred from homology"/>
<keyword evidence="4" id="KW-0408">Iron</keyword>
<evidence type="ECO:0000313" key="9">
    <source>
        <dbReference type="Proteomes" id="UP000193834"/>
    </source>
</evidence>
<dbReference type="InterPro" id="IPR013785">
    <property type="entry name" value="Aldolase_TIM"/>
</dbReference>
<keyword evidence="3" id="KW-0479">Metal-binding</keyword>
<keyword evidence="9" id="KW-1185">Reference proteome</keyword>
<dbReference type="PROSITE" id="PS51918">
    <property type="entry name" value="RADICAL_SAM"/>
    <property type="match status" value="1"/>
</dbReference>
<keyword evidence="2" id="KW-0949">S-adenosyl-L-methionine</keyword>
<dbReference type="NCBIfam" id="TIGR03942">
    <property type="entry name" value="sulfatase_rSAM"/>
    <property type="match status" value="1"/>
</dbReference>
<dbReference type="Proteomes" id="UP000193834">
    <property type="component" value="Unassembled WGS sequence"/>
</dbReference>
<accession>A0A1X7LRZ2</accession>
<dbReference type="RefSeq" id="WP_244903493.1">
    <property type="nucleotide sequence ID" value="NZ_FXAZ01000006.1"/>
</dbReference>
<sequence>MNTCTTMITREVPRSIMWKTVSEDCNLACDYCYYSTCAGKPGKTIRTIEDDLLDRVVKQMMQGSKGAVSFAWQGGEPLLAGKEFFHKVVSLQAHYAQPRTTISNSVQTNGTLIDAEWAAFFKTYSFLVGVSVDGPESIHDKRRKTGSGAGSYKQVMRGIDALRKEQVSFNILMVIHEDNVREASALMQWLKDQQITFAQFIPCMDFRSQDVEASGTYRISPEEYGHFLCKMFDLWLEDGEPQMSIRIFDNWLQTLIGDEPEMCTFRQSCPKMLILEQNGDAYPCDFYIHDQYKLGSAKEASLQQLMEAPQWELFEEQQEQGTDSCKTCSYWQYCHGGCPRNRMTRTGPQESLQETDYFCQSYRMLYAYGEDRMRQLAKRVMQRIGRSYPGRNERCICGSGKKTKQCCGS</sequence>
<protein>
    <recommendedName>
        <fullName evidence="7">Radical SAM core domain-containing protein</fullName>
    </recommendedName>
</protein>
<dbReference type="SFLD" id="SFLDG01386">
    <property type="entry name" value="main_SPASM_domain-containing"/>
    <property type="match status" value="1"/>
</dbReference>
<dbReference type="InterPro" id="IPR004027">
    <property type="entry name" value="SEC_C_motif"/>
</dbReference>
<keyword evidence="5" id="KW-0411">Iron-sulfur</keyword>
<evidence type="ECO:0000256" key="6">
    <source>
        <dbReference type="ARBA" id="ARBA00023601"/>
    </source>
</evidence>
<dbReference type="PANTHER" id="PTHR43273">
    <property type="entry name" value="ANAEROBIC SULFATASE-MATURATING ENZYME HOMOLOG ASLB-RELATED"/>
    <property type="match status" value="1"/>
</dbReference>
<dbReference type="InterPro" id="IPR034491">
    <property type="entry name" value="Anaerob_Ser_sulfatase-maturase"/>
</dbReference>
<organism evidence="8 9">
    <name type="scientific">Paenibacillus aquistagni</name>
    <dbReference type="NCBI Taxonomy" id="1852522"/>
    <lineage>
        <taxon>Bacteria</taxon>
        <taxon>Bacillati</taxon>
        <taxon>Bacillota</taxon>
        <taxon>Bacilli</taxon>
        <taxon>Bacillales</taxon>
        <taxon>Paenibacillaceae</taxon>
        <taxon>Paenibacillus</taxon>
    </lineage>
</organism>
<dbReference type="AlphaFoldDB" id="A0A1X7LRZ2"/>
<dbReference type="SFLD" id="SFLDF00285">
    <property type="entry name" value="anaerobic_Ser-type_sulfatase-m"/>
    <property type="match status" value="1"/>
</dbReference>
<dbReference type="SFLD" id="SFLDS00029">
    <property type="entry name" value="Radical_SAM"/>
    <property type="match status" value="1"/>
</dbReference>
<reference evidence="8 9" key="1">
    <citation type="submission" date="2017-04" db="EMBL/GenBank/DDBJ databases">
        <authorList>
            <person name="Afonso C.L."/>
            <person name="Miller P.J."/>
            <person name="Scott M.A."/>
            <person name="Spackman E."/>
            <person name="Goraichik I."/>
            <person name="Dimitrov K.M."/>
            <person name="Suarez D.L."/>
            <person name="Swayne D.E."/>
        </authorList>
    </citation>
    <scope>NUCLEOTIDE SEQUENCE [LARGE SCALE GENOMIC DNA]</scope>
    <source>
        <strain evidence="8 9">11</strain>
    </source>
</reference>
<dbReference type="InterPro" id="IPR007197">
    <property type="entry name" value="rSAM"/>
</dbReference>
<evidence type="ECO:0000256" key="4">
    <source>
        <dbReference type="ARBA" id="ARBA00023004"/>
    </source>
</evidence>
<evidence type="ECO:0000313" key="8">
    <source>
        <dbReference type="EMBL" id="SMG55899.1"/>
    </source>
</evidence>
<dbReference type="SUPFAM" id="SSF103642">
    <property type="entry name" value="Sec-C motif"/>
    <property type="match status" value="1"/>
</dbReference>
<comment type="cofactor">
    <cofactor evidence="1">
        <name>[4Fe-4S] cluster</name>
        <dbReference type="ChEBI" id="CHEBI:49883"/>
    </cofactor>
</comment>
<dbReference type="STRING" id="1852522.SAMN06295960_4031"/>
<feature type="domain" description="Radical SAM core" evidence="7">
    <location>
        <begin position="11"/>
        <end position="237"/>
    </location>
</feature>
<dbReference type="Gene3D" id="3.20.20.70">
    <property type="entry name" value="Aldolase class I"/>
    <property type="match status" value="1"/>
</dbReference>
<dbReference type="GO" id="GO:0046872">
    <property type="term" value="F:metal ion binding"/>
    <property type="evidence" value="ECO:0007669"/>
    <property type="project" value="UniProtKB-KW"/>
</dbReference>
<gene>
    <name evidence="8" type="ORF">SAMN06295960_4031</name>
</gene>
<evidence type="ECO:0000256" key="2">
    <source>
        <dbReference type="ARBA" id="ARBA00022691"/>
    </source>
</evidence>
<dbReference type="Pfam" id="PF02810">
    <property type="entry name" value="SEC-C"/>
    <property type="match status" value="1"/>
</dbReference>
<evidence type="ECO:0000256" key="1">
    <source>
        <dbReference type="ARBA" id="ARBA00001966"/>
    </source>
</evidence>
<evidence type="ECO:0000256" key="3">
    <source>
        <dbReference type="ARBA" id="ARBA00022723"/>
    </source>
</evidence>
<dbReference type="InterPro" id="IPR023867">
    <property type="entry name" value="Sulphatase_maturase_rSAM"/>
</dbReference>